<dbReference type="GO" id="GO:0003677">
    <property type="term" value="F:DNA binding"/>
    <property type="evidence" value="ECO:0007669"/>
    <property type="project" value="UniProtKB-KW"/>
</dbReference>
<comment type="caution">
    <text evidence="6">The sequence shown here is derived from an EMBL/GenBank/DDBJ whole genome shotgun (WGS) entry which is preliminary data.</text>
</comment>
<evidence type="ECO:0000256" key="2">
    <source>
        <dbReference type="ARBA" id="ARBA00023015"/>
    </source>
</evidence>
<dbReference type="PANTHER" id="PTHR43133">
    <property type="entry name" value="RNA POLYMERASE ECF-TYPE SIGMA FACTO"/>
    <property type="match status" value="1"/>
</dbReference>
<evidence type="ECO:0000256" key="3">
    <source>
        <dbReference type="ARBA" id="ARBA00023082"/>
    </source>
</evidence>
<dbReference type="SUPFAM" id="SSF88946">
    <property type="entry name" value="Sigma2 domain of RNA polymerase sigma factors"/>
    <property type="match status" value="1"/>
</dbReference>
<proteinExistence type="inferred from homology"/>
<reference evidence="6 7" key="1">
    <citation type="submission" date="2012-12" db="EMBL/GenBank/DDBJ databases">
        <title>Genome assembly of Fulvivirga imtechensis AK7.</title>
        <authorList>
            <person name="Nupur N."/>
            <person name="Khatri I."/>
            <person name="Kumar R."/>
            <person name="Subramanian S."/>
            <person name="Pinnaka A."/>
        </authorList>
    </citation>
    <scope>NUCLEOTIDE SEQUENCE [LARGE SCALE GENOMIC DNA]</scope>
    <source>
        <strain evidence="6 7">AK7</strain>
    </source>
</reference>
<dbReference type="RefSeq" id="WP_009582519.1">
    <property type="nucleotide sequence ID" value="NZ_AMZN01000083.1"/>
</dbReference>
<dbReference type="Proteomes" id="UP000011135">
    <property type="component" value="Unassembled WGS sequence"/>
</dbReference>
<gene>
    <name evidence="6" type="ORF">C900_05428</name>
</gene>
<dbReference type="eggNOG" id="COG1595">
    <property type="taxonomic scope" value="Bacteria"/>
</dbReference>
<dbReference type="STRING" id="1237149.C900_05428"/>
<sequence>MKESEPHEDQRYIDALLNNDSVLVREIYEKWSAKVVAYIKKNNGDESQARDVIQETLLVIYRQAYEKGLVLTCPFEAYFFLLCKRRWLNYLKENHRKEVTIDDELTSLDIAAEQVADSTERYELKSKIIEEQLNAISEKCREIIKLTLEIKSLQTVAEKLGVTYAYLRKKKSLCMGRLTELVRGSNAFKNLNDQ</sequence>
<dbReference type="PANTHER" id="PTHR43133:SF8">
    <property type="entry name" value="RNA POLYMERASE SIGMA FACTOR HI_1459-RELATED"/>
    <property type="match status" value="1"/>
</dbReference>
<dbReference type="InterPro" id="IPR014284">
    <property type="entry name" value="RNA_pol_sigma-70_dom"/>
</dbReference>
<comment type="similarity">
    <text evidence="1">Belongs to the sigma-70 factor family. ECF subfamily.</text>
</comment>
<dbReference type="InterPro" id="IPR013325">
    <property type="entry name" value="RNA_pol_sigma_r2"/>
</dbReference>
<keyword evidence="5" id="KW-0804">Transcription</keyword>
<dbReference type="OrthoDB" id="1116697at2"/>
<keyword evidence="3" id="KW-0731">Sigma factor</keyword>
<dbReference type="GO" id="GO:0016987">
    <property type="term" value="F:sigma factor activity"/>
    <property type="evidence" value="ECO:0007669"/>
    <property type="project" value="UniProtKB-KW"/>
</dbReference>
<dbReference type="EMBL" id="AMZN01000083">
    <property type="protein sequence ID" value="ELR69148.1"/>
    <property type="molecule type" value="Genomic_DNA"/>
</dbReference>
<dbReference type="SUPFAM" id="SSF88659">
    <property type="entry name" value="Sigma3 and sigma4 domains of RNA polymerase sigma factors"/>
    <property type="match status" value="1"/>
</dbReference>
<dbReference type="NCBIfam" id="TIGR02937">
    <property type="entry name" value="sigma70-ECF"/>
    <property type="match status" value="1"/>
</dbReference>
<dbReference type="InterPro" id="IPR013324">
    <property type="entry name" value="RNA_pol_sigma_r3/r4-like"/>
</dbReference>
<evidence type="ECO:0000256" key="5">
    <source>
        <dbReference type="ARBA" id="ARBA00023163"/>
    </source>
</evidence>
<evidence type="ECO:0000313" key="6">
    <source>
        <dbReference type="EMBL" id="ELR69148.1"/>
    </source>
</evidence>
<dbReference type="AlphaFoldDB" id="L8JLM7"/>
<evidence type="ECO:0000256" key="4">
    <source>
        <dbReference type="ARBA" id="ARBA00023125"/>
    </source>
</evidence>
<name>L8JLM7_9BACT</name>
<keyword evidence="4" id="KW-0238">DNA-binding</keyword>
<accession>L8JLM7</accession>
<evidence type="ECO:0000313" key="7">
    <source>
        <dbReference type="Proteomes" id="UP000011135"/>
    </source>
</evidence>
<dbReference type="GO" id="GO:0006352">
    <property type="term" value="P:DNA-templated transcription initiation"/>
    <property type="evidence" value="ECO:0007669"/>
    <property type="project" value="InterPro"/>
</dbReference>
<dbReference type="Gene3D" id="1.10.1740.10">
    <property type="match status" value="1"/>
</dbReference>
<protein>
    <submittedName>
        <fullName evidence="6">RNA polymerase, sigma-24 subunit, ECF subfamily</fullName>
    </submittedName>
</protein>
<keyword evidence="2" id="KW-0805">Transcription regulation</keyword>
<keyword evidence="7" id="KW-1185">Reference proteome</keyword>
<organism evidence="6 7">
    <name type="scientific">Fulvivirga imtechensis AK7</name>
    <dbReference type="NCBI Taxonomy" id="1237149"/>
    <lineage>
        <taxon>Bacteria</taxon>
        <taxon>Pseudomonadati</taxon>
        <taxon>Bacteroidota</taxon>
        <taxon>Cytophagia</taxon>
        <taxon>Cytophagales</taxon>
        <taxon>Fulvivirgaceae</taxon>
        <taxon>Fulvivirga</taxon>
    </lineage>
</organism>
<dbReference type="InterPro" id="IPR039425">
    <property type="entry name" value="RNA_pol_sigma-70-like"/>
</dbReference>
<evidence type="ECO:0000256" key="1">
    <source>
        <dbReference type="ARBA" id="ARBA00010641"/>
    </source>
</evidence>